<accession>A0A9D4UUH8</accession>
<comment type="caution">
    <text evidence="1">The sequence shown here is derived from an EMBL/GenBank/DDBJ whole genome shotgun (WGS) entry which is preliminary data.</text>
</comment>
<name>A0A9D4UUH8_ADICA</name>
<sequence>MIASSCRKFWLQHCSAFRGLMCQHCRVSWLLSVPAAELAGIGSMQPEITHYNWQQMYAVVRSPPDPGLKRKAEEKSSVVVSTKEWLEFVSGLSL</sequence>
<reference evidence="1" key="1">
    <citation type="submission" date="2021-01" db="EMBL/GenBank/DDBJ databases">
        <title>Adiantum capillus-veneris genome.</title>
        <authorList>
            <person name="Fang Y."/>
            <person name="Liao Q."/>
        </authorList>
    </citation>
    <scope>NUCLEOTIDE SEQUENCE</scope>
    <source>
        <strain evidence="1">H3</strain>
        <tissue evidence="1">Leaf</tissue>
    </source>
</reference>
<dbReference type="EMBL" id="JABFUD020000010">
    <property type="protein sequence ID" value="KAI5074161.1"/>
    <property type="molecule type" value="Genomic_DNA"/>
</dbReference>
<dbReference type="Proteomes" id="UP000886520">
    <property type="component" value="Chromosome 10"/>
</dbReference>
<organism evidence="1 2">
    <name type="scientific">Adiantum capillus-veneris</name>
    <name type="common">Maidenhair fern</name>
    <dbReference type="NCBI Taxonomy" id="13818"/>
    <lineage>
        <taxon>Eukaryota</taxon>
        <taxon>Viridiplantae</taxon>
        <taxon>Streptophyta</taxon>
        <taxon>Embryophyta</taxon>
        <taxon>Tracheophyta</taxon>
        <taxon>Polypodiopsida</taxon>
        <taxon>Polypodiidae</taxon>
        <taxon>Polypodiales</taxon>
        <taxon>Pteridineae</taxon>
        <taxon>Pteridaceae</taxon>
        <taxon>Vittarioideae</taxon>
        <taxon>Adiantum</taxon>
    </lineage>
</organism>
<protein>
    <submittedName>
        <fullName evidence="1">Uncharacterized protein</fullName>
    </submittedName>
</protein>
<evidence type="ECO:0000313" key="1">
    <source>
        <dbReference type="EMBL" id="KAI5074161.1"/>
    </source>
</evidence>
<gene>
    <name evidence="1" type="ORF">GOP47_0010122</name>
</gene>
<proteinExistence type="predicted"/>
<dbReference type="AlphaFoldDB" id="A0A9D4UUH8"/>
<keyword evidence="2" id="KW-1185">Reference proteome</keyword>
<evidence type="ECO:0000313" key="2">
    <source>
        <dbReference type="Proteomes" id="UP000886520"/>
    </source>
</evidence>